<dbReference type="OrthoDB" id="10250728at2759"/>
<organism evidence="11 12">
    <name type="scientific">Bugula neritina</name>
    <name type="common">Brown bryozoan</name>
    <name type="synonym">Sertularia neritina</name>
    <dbReference type="NCBI Taxonomy" id="10212"/>
    <lineage>
        <taxon>Eukaryota</taxon>
        <taxon>Metazoa</taxon>
        <taxon>Spiralia</taxon>
        <taxon>Lophotrochozoa</taxon>
        <taxon>Bryozoa</taxon>
        <taxon>Gymnolaemata</taxon>
        <taxon>Cheilostomatida</taxon>
        <taxon>Flustrina</taxon>
        <taxon>Buguloidea</taxon>
        <taxon>Bugulidae</taxon>
        <taxon>Bugula</taxon>
    </lineage>
</organism>
<dbReference type="InterPro" id="IPR013517">
    <property type="entry name" value="FG-GAP"/>
</dbReference>
<keyword evidence="4 9" id="KW-0732">Signal</keyword>
<gene>
    <name evidence="11" type="ORF">EB796_005958</name>
</gene>
<evidence type="ECO:0000256" key="7">
    <source>
        <dbReference type="ARBA" id="ARBA00023180"/>
    </source>
</evidence>
<feature type="domain" description="T-cell immunomodulatory protein TIP C2" evidence="10">
    <location>
        <begin position="424"/>
        <end position="520"/>
    </location>
</feature>
<dbReference type="Gene3D" id="2.130.10.130">
    <property type="entry name" value="Integrin alpha, N-terminal"/>
    <property type="match status" value="1"/>
</dbReference>
<keyword evidence="6 8" id="KW-0472">Membrane</keyword>
<evidence type="ECO:0000256" key="1">
    <source>
        <dbReference type="ARBA" id="ARBA00004479"/>
    </source>
</evidence>
<evidence type="ECO:0000313" key="11">
    <source>
        <dbReference type="EMBL" id="KAF6035739.1"/>
    </source>
</evidence>
<evidence type="ECO:0000313" key="12">
    <source>
        <dbReference type="Proteomes" id="UP000593567"/>
    </source>
</evidence>
<dbReference type="PANTHER" id="PTHR13412">
    <property type="entry name" value="T-CELL IMMUNOMODULATORY PROTEIN HOMOLOG"/>
    <property type="match status" value="1"/>
</dbReference>
<dbReference type="EMBL" id="VXIV02000838">
    <property type="protein sequence ID" value="KAF6035739.1"/>
    <property type="molecule type" value="Genomic_DNA"/>
</dbReference>
<evidence type="ECO:0000256" key="8">
    <source>
        <dbReference type="SAM" id="Phobius"/>
    </source>
</evidence>
<dbReference type="AlphaFoldDB" id="A0A7J7KAR2"/>
<evidence type="ECO:0000256" key="9">
    <source>
        <dbReference type="SAM" id="SignalP"/>
    </source>
</evidence>
<evidence type="ECO:0000256" key="2">
    <source>
        <dbReference type="ARBA" id="ARBA00006496"/>
    </source>
</evidence>
<dbReference type="InterPro" id="IPR028994">
    <property type="entry name" value="Integrin_alpha_N"/>
</dbReference>
<name>A0A7J7KAR2_BUGNE</name>
<dbReference type="Proteomes" id="UP000593567">
    <property type="component" value="Unassembled WGS sequence"/>
</dbReference>
<evidence type="ECO:0000256" key="5">
    <source>
        <dbReference type="ARBA" id="ARBA00022989"/>
    </source>
</evidence>
<dbReference type="Pfam" id="PF13517">
    <property type="entry name" value="FG-GAP_3"/>
    <property type="match status" value="1"/>
</dbReference>
<reference evidence="11" key="1">
    <citation type="submission" date="2020-06" db="EMBL/GenBank/DDBJ databases">
        <title>Draft genome of Bugula neritina, a colonial animal packing powerful symbionts and potential medicines.</title>
        <authorList>
            <person name="Rayko M."/>
        </authorList>
    </citation>
    <scope>NUCLEOTIDE SEQUENCE [LARGE SCALE GENOMIC DNA]</scope>
    <source>
        <strain evidence="11">Kwan_BN1</strain>
    </source>
</reference>
<keyword evidence="5 8" id="KW-1133">Transmembrane helix</keyword>
<dbReference type="InterPro" id="IPR024881">
    <property type="entry name" value="Tip"/>
</dbReference>
<dbReference type="SUPFAM" id="SSF69318">
    <property type="entry name" value="Integrin alpha N-terminal domain"/>
    <property type="match status" value="1"/>
</dbReference>
<dbReference type="PANTHER" id="PTHR13412:SF0">
    <property type="entry name" value="T-CELL IMMUNOMODULATORY PROTEIN"/>
    <property type="match status" value="1"/>
</dbReference>
<proteinExistence type="inferred from homology"/>
<keyword evidence="3 8" id="KW-0812">Transmembrane</keyword>
<comment type="caution">
    <text evidence="11">The sequence shown here is derived from an EMBL/GenBank/DDBJ whole genome shotgun (WGS) entry which is preliminary data.</text>
</comment>
<comment type="subcellular location">
    <subcellularLocation>
        <location evidence="1">Membrane</location>
        <topology evidence="1">Single-pass type I membrane protein</topology>
    </subcellularLocation>
</comment>
<keyword evidence="7" id="KW-0325">Glycoprotein</keyword>
<feature type="transmembrane region" description="Helical" evidence="8">
    <location>
        <begin position="526"/>
        <end position="550"/>
    </location>
</feature>
<evidence type="ECO:0000256" key="3">
    <source>
        <dbReference type="ARBA" id="ARBA00022692"/>
    </source>
</evidence>
<evidence type="ECO:0000259" key="10">
    <source>
        <dbReference type="Pfam" id="PF23122"/>
    </source>
</evidence>
<evidence type="ECO:0000256" key="6">
    <source>
        <dbReference type="ARBA" id="ARBA00023136"/>
    </source>
</evidence>
<dbReference type="Pfam" id="PF23122">
    <property type="entry name" value="C2_ITFG1"/>
    <property type="match status" value="1"/>
</dbReference>
<dbReference type="InterPro" id="IPR057089">
    <property type="entry name" value="C2_TIP"/>
</dbReference>
<comment type="similarity">
    <text evidence="2">Belongs to the TIP family.</text>
</comment>
<feature type="chain" id="PRO_5029678365" evidence="9">
    <location>
        <begin position="25"/>
        <end position="572"/>
    </location>
</feature>
<feature type="signal peptide" evidence="9">
    <location>
        <begin position="1"/>
        <end position="24"/>
    </location>
</feature>
<sequence length="572" mass="63287">MVMNYKNLLFVLVLLNLYHVIVTAVKATPFTEASPTVFGQDGAKNSKIVAFADLNFDKKTDIVTLSTADGVLRSLFIGEEGDTTVVSQLLKLNDSHSLSAVVPADFDGDLFTDFLFIYATGNEDLHRLKLCYGTASNHYDPCNEIGEMSEGEPMILDYNGDMLPDIILETPSGNLTLYLSEGSSRNFTSQFISSSLWGRLHHPHSSAFVDLNRDLAADIALTAVDGIFISINQAGKFKLGQSDAPLCLIGWPQMKDDDLLGMTTFLDYDSDSYIDAMTTVTTAKGLTTLYALSGYTISAWISSGCPGSKDIEKPTWSALSSNLTDRNTRPYILHNMATCSDCPRNMEVTWDWLSVTSNITQTLLFETYNDGMLDVIYNSQYNEFAELRLLDNNVAKQQCFVSVKVGSGLCEDEDDLSCSKPYPNMVGATVRYESTHADGSPATCASTQLSQSTNNALQMPYAIFGLGANPNFLDTLSVGVPRKKDYVDWSHVWRTIIPNSHLMVVPRPPDDPNQWVMHLYVTPSHLVLITGLVILALCALLSIIIALLHLKEKYEDRKLKLQESHKFHFSAM</sequence>
<accession>A0A7J7KAR2</accession>
<protein>
    <submittedName>
        <fullName evidence="11">ITFG1</fullName>
    </submittedName>
</protein>
<dbReference type="GO" id="GO:0005886">
    <property type="term" value="C:plasma membrane"/>
    <property type="evidence" value="ECO:0007669"/>
    <property type="project" value="TreeGrafter"/>
</dbReference>
<keyword evidence="12" id="KW-1185">Reference proteome</keyword>
<evidence type="ECO:0000256" key="4">
    <source>
        <dbReference type="ARBA" id="ARBA00022729"/>
    </source>
</evidence>